<dbReference type="PROSITE" id="PS51085">
    <property type="entry name" value="2FE2S_FER_2"/>
    <property type="match status" value="1"/>
</dbReference>
<dbReference type="RefSeq" id="WP_175483606.1">
    <property type="nucleotide sequence ID" value="NZ_AP025284.1"/>
</dbReference>
<dbReference type="InterPro" id="IPR008333">
    <property type="entry name" value="Cbr1-like_FAD-bd_dom"/>
</dbReference>
<evidence type="ECO:0000313" key="10">
    <source>
        <dbReference type="Proteomes" id="UP000198749"/>
    </source>
</evidence>
<keyword evidence="6" id="KW-0411">Iron-sulfur</keyword>
<keyword evidence="9" id="KW-0808">Transferase</keyword>
<dbReference type="InterPro" id="IPR036010">
    <property type="entry name" value="2Fe-2S_ferredoxin-like_sf"/>
</dbReference>
<dbReference type="PANTHER" id="PTHR47354:SF1">
    <property type="entry name" value="CARNITINE MONOOXYGENASE REDUCTASE SUBUNIT"/>
    <property type="match status" value="1"/>
</dbReference>
<keyword evidence="2" id="KW-0001">2Fe-2S</keyword>
<dbReference type="InterPro" id="IPR006058">
    <property type="entry name" value="2Fe2S_fd_BS"/>
</dbReference>
<dbReference type="GO" id="GO:0008168">
    <property type="term" value="F:methyltransferase activity"/>
    <property type="evidence" value="ECO:0007669"/>
    <property type="project" value="UniProtKB-KW"/>
</dbReference>
<dbReference type="InterPro" id="IPR017938">
    <property type="entry name" value="Riboflavin_synthase-like_b-brl"/>
</dbReference>
<accession>A0A1H9LH17</accession>
<keyword evidence="4" id="KW-0560">Oxidoreductase</keyword>
<dbReference type="Gene3D" id="3.10.20.30">
    <property type="match status" value="1"/>
</dbReference>
<dbReference type="Gene3D" id="2.40.30.10">
    <property type="entry name" value="Translation factors"/>
    <property type="match status" value="1"/>
</dbReference>
<dbReference type="AlphaFoldDB" id="A0A1H9LH17"/>
<dbReference type="InterPro" id="IPR001433">
    <property type="entry name" value="OxRdtase_FAD/NAD-bd"/>
</dbReference>
<dbReference type="GO" id="GO:0046872">
    <property type="term" value="F:metal ion binding"/>
    <property type="evidence" value="ECO:0007669"/>
    <property type="project" value="UniProtKB-KW"/>
</dbReference>
<dbReference type="InterPro" id="IPR001041">
    <property type="entry name" value="2Fe-2S_ferredoxin-type"/>
</dbReference>
<dbReference type="InterPro" id="IPR012675">
    <property type="entry name" value="Beta-grasp_dom_sf"/>
</dbReference>
<dbReference type="CDD" id="cd06185">
    <property type="entry name" value="PDR_like"/>
    <property type="match status" value="1"/>
</dbReference>
<reference evidence="10" key="1">
    <citation type="submission" date="2016-10" db="EMBL/GenBank/DDBJ databases">
        <authorList>
            <person name="Varghese N."/>
            <person name="Submissions S."/>
        </authorList>
    </citation>
    <scope>NUCLEOTIDE SEQUENCE [LARGE SCALE GENOMIC DNA]</scope>
    <source>
        <strain evidence="10">DSM 18887</strain>
    </source>
</reference>
<evidence type="ECO:0000313" key="9">
    <source>
        <dbReference type="EMBL" id="SER10792.1"/>
    </source>
</evidence>
<dbReference type="CDD" id="cd00207">
    <property type="entry name" value="fer2"/>
    <property type="match status" value="1"/>
</dbReference>
<evidence type="ECO:0000256" key="2">
    <source>
        <dbReference type="ARBA" id="ARBA00022714"/>
    </source>
</evidence>
<keyword evidence="10" id="KW-1185">Reference proteome</keyword>
<dbReference type="GO" id="GO:0051537">
    <property type="term" value="F:2 iron, 2 sulfur cluster binding"/>
    <property type="evidence" value="ECO:0007669"/>
    <property type="project" value="UniProtKB-KW"/>
</dbReference>
<evidence type="ECO:0000256" key="4">
    <source>
        <dbReference type="ARBA" id="ARBA00023002"/>
    </source>
</evidence>
<dbReference type="PROSITE" id="PS51384">
    <property type="entry name" value="FAD_FR"/>
    <property type="match status" value="1"/>
</dbReference>
<organism evidence="9 10">
    <name type="scientific">Amphritea atlantica</name>
    <dbReference type="NCBI Taxonomy" id="355243"/>
    <lineage>
        <taxon>Bacteria</taxon>
        <taxon>Pseudomonadati</taxon>
        <taxon>Pseudomonadota</taxon>
        <taxon>Gammaproteobacteria</taxon>
        <taxon>Oceanospirillales</taxon>
        <taxon>Oceanospirillaceae</taxon>
        <taxon>Amphritea</taxon>
    </lineage>
</organism>
<proteinExistence type="predicted"/>
<dbReference type="GO" id="GO:0016491">
    <property type="term" value="F:oxidoreductase activity"/>
    <property type="evidence" value="ECO:0007669"/>
    <property type="project" value="UniProtKB-KW"/>
</dbReference>
<name>A0A1H9LH17_9GAMM</name>
<dbReference type="SUPFAM" id="SSF52343">
    <property type="entry name" value="Ferredoxin reductase-like, C-terminal NADP-linked domain"/>
    <property type="match status" value="1"/>
</dbReference>
<dbReference type="PANTHER" id="PTHR47354">
    <property type="entry name" value="NADH OXIDOREDUCTASE HCR"/>
    <property type="match status" value="1"/>
</dbReference>
<keyword evidence="1" id="KW-0285">Flavoprotein</keyword>
<dbReference type="SUPFAM" id="SSF63380">
    <property type="entry name" value="Riboflavin synthase domain-like"/>
    <property type="match status" value="1"/>
</dbReference>
<feature type="domain" description="2Fe-2S ferredoxin-type" evidence="7">
    <location>
        <begin position="227"/>
        <end position="314"/>
    </location>
</feature>
<dbReference type="Pfam" id="PF00111">
    <property type="entry name" value="Fer2"/>
    <property type="match status" value="1"/>
</dbReference>
<evidence type="ECO:0000259" key="8">
    <source>
        <dbReference type="PROSITE" id="PS51384"/>
    </source>
</evidence>
<evidence type="ECO:0000256" key="3">
    <source>
        <dbReference type="ARBA" id="ARBA00022723"/>
    </source>
</evidence>
<feature type="domain" description="FAD-binding FR-type" evidence="8">
    <location>
        <begin position="1"/>
        <end position="101"/>
    </location>
</feature>
<dbReference type="EMBL" id="FOGB01000017">
    <property type="protein sequence ID" value="SER10792.1"/>
    <property type="molecule type" value="Genomic_DNA"/>
</dbReference>
<dbReference type="PROSITE" id="PS00197">
    <property type="entry name" value="2FE2S_FER_1"/>
    <property type="match status" value="1"/>
</dbReference>
<dbReference type="Proteomes" id="UP000198749">
    <property type="component" value="Unassembled WGS sequence"/>
</dbReference>
<dbReference type="InterPro" id="IPR039261">
    <property type="entry name" value="FNR_nucleotide-bd"/>
</dbReference>
<dbReference type="InterPro" id="IPR050415">
    <property type="entry name" value="MRET"/>
</dbReference>
<protein>
    <submittedName>
        <fullName evidence="9">Vanillate O-demethylase ferredoxin subunit</fullName>
    </submittedName>
</protein>
<dbReference type="SUPFAM" id="SSF54292">
    <property type="entry name" value="2Fe-2S ferredoxin-like"/>
    <property type="match status" value="1"/>
</dbReference>
<gene>
    <name evidence="9" type="ORF">SAMN03080615_03952</name>
</gene>
<dbReference type="InterPro" id="IPR017927">
    <property type="entry name" value="FAD-bd_FR_type"/>
</dbReference>
<evidence type="ECO:0000259" key="7">
    <source>
        <dbReference type="PROSITE" id="PS51085"/>
    </source>
</evidence>
<keyword evidence="9" id="KW-0489">Methyltransferase</keyword>
<dbReference type="Gene3D" id="3.40.50.80">
    <property type="entry name" value="Nucleotide-binding domain of ferredoxin-NADP reductase (FNR) module"/>
    <property type="match status" value="1"/>
</dbReference>
<evidence type="ECO:0000256" key="6">
    <source>
        <dbReference type="ARBA" id="ARBA00023014"/>
    </source>
</evidence>
<dbReference type="PRINTS" id="PR00409">
    <property type="entry name" value="PHDIOXRDTASE"/>
</dbReference>
<sequence length="314" mass="34375">MIEVTLIKKQMIAENIVSLVLASADGTRLPAFDPGSHIDLHIDNNTIRQYSLINSLDKGKTYEIAILREAGGRGGSIKLHDSLTPGSTVTISEPRNHFPLQECEHTVLIAGGIGITPILSMAQYLHSQGKSFELHYCARSDRSAAFLAEIQASPFAEHSRIYFDQQKQAFAPQTLAHRSDDSRLFVCGPEGFIQFISNTALAAGWAEERIHYELFKRSAPPASGLGQPFSMVINSSGDVINVAADETALDALVRSGYEIPCSCEQGVCGTCVLEILEGTPDHQDMFLTDKERQQNQHFTPCCSRALTPTLTLKL</sequence>
<dbReference type="Pfam" id="PF00970">
    <property type="entry name" value="FAD_binding_6"/>
    <property type="match status" value="1"/>
</dbReference>
<dbReference type="GO" id="GO:0032259">
    <property type="term" value="P:methylation"/>
    <property type="evidence" value="ECO:0007669"/>
    <property type="project" value="UniProtKB-KW"/>
</dbReference>
<keyword evidence="3" id="KW-0479">Metal-binding</keyword>
<evidence type="ECO:0000256" key="5">
    <source>
        <dbReference type="ARBA" id="ARBA00023004"/>
    </source>
</evidence>
<evidence type="ECO:0000256" key="1">
    <source>
        <dbReference type="ARBA" id="ARBA00022630"/>
    </source>
</evidence>
<keyword evidence="5" id="KW-0408">Iron</keyword>
<dbReference type="STRING" id="355243.SAMN03080615_03952"/>
<dbReference type="Pfam" id="PF00175">
    <property type="entry name" value="NAD_binding_1"/>
    <property type="match status" value="1"/>
</dbReference>